<dbReference type="NCBIfam" id="TIGR01588">
    <property type="entry name" value="citE"/>
    <property type="match status" value="1"/>
</dbReference>
<comment type="subcellular location">
    <subcellularLocation>
        <location evidence="3">Cytoplasm</location>
    </subcellularLocation>
</comment>
<dbReference type="SUPFAM" id="SSF51621">
    <property type="entry name" value="Phosphoenolpyruvate/pyruvate domain"/>
    <property type="match status" value="1"/>
</dbReference>
<organism evidence="18">
    <name type="scientific">bioreactor metagenome</name>
    <dbReference type="NCBI Taxonomy" id="1076179"/>
    <lineage>
        <taxon>unclassified sequences</taxon>
        <taxon>metagenomes</taxon>
        <taxon>ecological metagenomes</taxon>
    </lineage>
</organism>
<dbReference type="Pfam" id="PF03328">
    <property type="entry name" value="HpcH_HpaI"/>
    <property type="match status" value="1"/>
</dbReference>
<evidence type="ECO:0000256" key="10">
    <source>
        <dbReference type="ARBA" id="ARBA00022723"/>
    </source>
</evidence>
<keyword evidence="11" id="KW-0460">Magnesium</keyword>
<keyword evidence="9" id="KW-0963">Cytoplasm</keyword>
<dbReference type="EC" id="4.1.3.6" evidence="7"/>
<dbReference type="PANTHER" id="PTHR32308">
    <property type="entry name" value="LYASE BETA SUBUNIT, PUTATIVE (AFU_ORTHOLOGUE AFUA_4G13030)-RELATED"/>
    <property type="match status" value="1"/>
</dbReference>
<evidence type="ECO:0000256" key="4">
    <source>
        <dbReference type="ARBA" id="ARBA00005549"/>
    </source>
</evidence>
<comment type="catalytic activity">
    <reaction evidence="16">
        <text>(3S)-citryl-CoA = oxaloacetate + acetyl-CoA</text>
        <dbReference type="Rhea" id="RHEA:20812"/>
        <dbReference type="ChEBI" id="CHEBI:16452"/>
        <dbReference type="ChEBI" id="CHEBI:57288"/>
        <dbReference type="ChEBI" id="CHEBI:57321"/>
        <dbReference type="EC" id="4.1.3.34"/>
    </reaction>
</comment>
<evidence type="ECO:0000256" key="2">
    <source>
        <dbReference type="ARBA" id="ARBA00003671"/>
    </source>
</evidence>
<dbReference type="GO" id="GO:0009346">
    <property type="term" value="C:ATP-independent citrate lyase complex"/>
    <property type="evidence" value="ECO:0007669"/>
    <property type="project" value="InterPro"/>
</dbReference>
<evidence type="ECO:0000313" key="18">
    <source>
        <dbReference type="EMBL" id="MPN02145.1"/>
    </source>
</evidence>
<evidence type="ECO:0000256" key="14">
    <source>
        <dbReference type="ARBA" id="ARBA00032495"/>
    </source>
</evidence>
<dbReference type="EMBL" id="VSSQ01048103">
    <property type="protein sequence ID" value="MPN02145.1"/>
    <property type="molecule type" value="Genomic_DNA"/>
</dbReference>
<keyword evidence="10" id="KW-0479">Metal-binding</keyword>
<evidence type="ECO:0000256" key="7">
    <source>
        <dbReference type="ARBA" id="ARBA00012914"/>
    </source>
</evidence>
<feature type="domain" description="HpcH/HpaI aldolase/citrate lyase" evidence="17">
    <location>
        <begin position="6"/>
        <end position="225"/>
    </location>
</feature>
<dbReference type="PANTHER" id="PTHR32308:SF10">
    <property type="entry name" value="CITRATE LYASE SUBUNIT BETA"/>
    <property type="match status" value="1"/>
</dbReference>
<dbReference type="GO" id="GO:0005737">
    <property type="term" value="C:cytoplasm"/>
    <property type="evidence" value="ECO:0007669"/>
    <property type="project" value="UniProtKB-SubCell"/>
</dbReference>
<dbReference type="PIRSF" id="PIRSF015582">
    <property type="entry name" value="Cit_lyase_B"/>
    <property type="match status" value="1"/>
</dbReference>
<accession>A0A645EJD8</accession>
<protein>
    <recommendedName>
        <fullName evidence="8">Citrate lyase subunit beta</fullName>
        <ecNumber evidence="6">4.1.3.34</ecNumber>
        <ecNumber evidence="7">4.1.3.6</ecNumber>
    </recommendedName>
    <alternativeName>
        <fullName evidence="13">Citrate (pro-3S)-lyase subunit beta</fullName>
    </alternativeName>
    <alternativeName>
        <fullName evidence="14">Citryl-CoA lyase subunit</fullName>
    </alternativeName>
</protein>
<evidence type="ECO:0000256" key="15">
    <source>
        <dbReference type="ARBA" id="ARBA00048308"/>
    </source>
</evidence>
<evidence type="ECO:0000256" key="13">
    <source>
        <dbReference type="ARBA" id="ARBA00030255"/>
    </source>
</evidence>
<evidence type="ECO:0000256" key="3">
    <source>
        <dbReference type="ARBA" id="ARBA00004496"/>
    </source>
</evidence>
<gene>
    <name evidence="18" type="primary">citE_15</name>
    <name evidence="18" type="ORF">SDC9_149358</name>
</gene>
<name>A0A645EJD8_9ZZZZ</name>
<proteinExistence type="inferred from homology"/>
<evidence type="ECO:0000256" key="9">
    <source>
        <dbReference type="ARBA" id="ARBA00022490"/>
    </source>
</evidence>
<evidence type="ECO:0000259" key="17">
    <source>
        <dbReference type="Pfam" id="PF03328"/>
    </source>
</evidence>
<comment type="cofactor">
    <cofactor evidence="1">
        <name>Mg(2+)</name>
        <dbReference type="ChEBI" id="CHEBI:18420"/>
    </cofactor>
</comment>
<evidence type="ECO:0000256" key="5">
    <source>
        <dbReference type="ARBA" id="ARBA00011382"/>
    </source>
</evidence>
<dbReference type="GO" id="GO:0006084">
    <property type="term" value="P:acetyl-CoA metabolic process"/>
    <property type="evidence" value="ECO:0007669"/>
    <property type="project" value="InterPro"/>
</dbReference>
<keyword evidence="12 18" id="KW-0456">Lyase</keyword>
<dbReference type="InterPro" id="IPR011206">
    <property type="entry name" value="Citrate_lyase_beta/mcl1/mcl2"/>
</dbReference>
<dbReference type="GO" id="GO:0006107">
    <property type="term" value="P:oxaloacetate metabolic process"/>
    <property type="evidence" value="ECO:0007669"/>
    <property type="project" value="TreeGrafter"/>
</dbReference>
<evidence type="ECO:0000256" key="8">
    <source>
        <dbReference type="ARBA" id="ARBA00015712"/>
    </source>
</evidence>
<evidence type="ECO:0000256" key="6">
    <source>
        <dbReference type="ARBA" id="ARBA00012258"/>
    </source>
</evidence>
<dbReference type="AlphaFoldDB" id="A0A645EJD8"/>
<dbReference type="InterPro" id="IPR040442">
    <property type="entry name" value="Pyrv_kinase-like_dom_sf"/>
</dbReference>
<dbReference type="EC" id="4.1.3.34" evidence="6"/>
<dbReference type="GO" id="GO:0000287">
    <property type="term" value="F:magnesium ion binding"/>
    <property type="evidence" value="ECO:0007669"/>
    <property type="project" value="TreeGrafter"/>
</dbReference>
<evidence type="ECO:0000256" key="12">
    <source>
        <dbReference type="ARBA" id="ARBA00023239"/>
    </source>
</evidence>
<dbReference type="InterPro" id="IPR006475">
    <property type="entry name" value="Citrate_lyase_beta_bac"/>
</dbReference>
<dbReference type="FunFam" id="3.20.20.60:FF:000008">
    <property type="entry name" value="Citrate (Pro-3S)-lyase subunit beta"/>
    <property type="match status" value="1"/>
</dbReference>
<dbReference type="InterPro" id="IPR015813">
    <property type="entry name" value="Pyrv/PenolPyrv_kinase-like_dom"/>
</dbReference>
<reference evidence="18" key="1">
    <citation type="submission" date="2019-08" db="EMBL/GenBank/DDBJ databases">
        <authorList>
            <person name="Kucharzyk K."/>
            <person name="Murdoch R.W."/>
            <person name="Higgins S."/>
            <person name="Loffler F."/>
        </authorList>
    </citation>
    <scope>NUCLEOTIDE SEQUENCE</scope>
</reference>
<evidence type="ECO:0000256" key="1">
    <source>
        <dbReference type="ARBA" id="ARBA00001946"/>
    </source>
</evidence>
<evidence type="ECO:0000256" key="11">
    <source>
        <dbReference type="ARBA" id="ARBA00022842"/>
    </source>
</evidence>
<dbReference type="GO" id="GO:0008815">
    <property type="term" value="F:citrate (pro-3S)-lyase activity"/>
    <property type="evidence" value="ECO:0007669"/>
    <property type="project" value="UniProtKB-EC"/>
</dbReference>
<comment type="subunit">
    <text evidence="5">Oligomer with a subunit composition of (alpha,beta,gamma)6.</text>
</comment>
<dbReference type="GO" id="GO:0008816">
    <property type="term" value="F:citryl-CoA lyase activity"/>
    <property type="evidence" value="ECO:0007669"/>
    <property type="project" value="UniProtKB-EC"/>
</dbReference>
<comment type="caution">
    <text evidence="18">The sequence shown here is derived from an EMBL/GenBank/DDBJ whole genome shotgun (WGS) entry which is preliminary data.</text>
</comment>
<sequence>MERLRRTMMFIPGNNPGMVKDAYIYGCDSIMFDLEDSVAVTEKDAARSLVYHALTTIDYGDKELVVRVNALDTNEGIADLEAMVRAGVHVIRLPKTETASDVVFCDEQLTRIEGEIGKPIGSTAMMAAIESASGVLNAAAIACASKRLIGIALGAEDYVTNLKTNRSAEGIELLFARSMILHAARVAGIAALDTVYSDVNNEEGFRAEVTLIKQLGFDGKSIINPRQIAPVVELYTPTAKEIEKALAIMQAIEEANRKGSGVISLNGKMIDRPIVLRAQRVLDLARAAKVLK</sequence>
<dbReference type="InterPro" id="IPR005000">
    <property type="entry name" value="Aldolase/citrate-lyase_domain"/>
</dbReference>
<evidence type="ECO:0000256" key="16">
    <source>
        <dbReference type="ARBA" id="ARBA00049110"/>
    </source>
</evidence>
<comment type="function">
    <text evidence="2">Represents a citryl-ACP lyase.</text>
</comment>
<dbReference type="Gene3D" id="3.20.20.60">
    <property type="entry name" value="Phosphoenolpyruvate-binding domains"/>
    <property type="match status" value="1"/>
</dbReference>
<comment type="similarity">
    <text evidence="4">Belongs to the HpcH/HpaI aldolase family. Citrate lyase beta subunit subfamily.</text>
</comment>
<comment type="catalytic activity">
    <reaction evidence="15">
        <text>citrate = oxaloacetate + acetate</text>
        <dbReference type="Rhea" id="RHEA:10760"/>
        <dbReference type="ChEBI" id="CHEBI:16452"/>
        <dbReference type="ChEBI" id="CHEBI:16947"/>
        <dbReference type="ChEBI" id="CHEBI:30089"/>
        <dbReference type="EC" id="4.1.3.6"/>
    </reaction>
</comment>